<evidence type="ECO:0000313" key="9">
    <source>
        <dbReference type="EMBL" id="EFQ03918.1"/>
    </source>
</evidence>
<gene>
    <name evidence="9" type="primary">gntT</name>
    <name evidence="9" type="ORF">HMPREF9429_01101</name>
</gene>
<feature type="transmembrane region" description="Helical" evidence="8">
    <location>
        <begin position="225"/>
        <end position="247"/>
    </location>
</feature>
<evidence type="ECO:0000256" key="3">
    <source>
        <dbReference type="ARBA" id="ARBA00022475"/>
    </source>
</evidence>
<keyword evidence="6 8" id="KW-0472">Membrane</keyword>
<dbReference type="EMBL" id="AECS01000037">
    <property type="protein sequence ID" value="EFQ03918.1"/>
    <property type="molecule type" value="Genomic_DNA"/>
</dbReference>
<dbReference type="PIRSF" id="PIRSF002746">
    <property type="entry name" value="Gluconate_transporter"/>
    <property type="match status" value="1"/>
</dbReference>
<feature type="transmembrane region" description="Helical" evidence="8">
    <location>
        <begin position="178"/>
        <end position="199"/>
    </location>
</feature>
<keyword evidence="4 8" id="KW-0812">Transmembrane</keyword>
<evidence type="ECO:0000256" key="1">
    <source>
        <dbReference type="ARBA" id="ARBA00004651"/>
    </source>
</evidence>
<feature type="transmembrane region" description="Helical" evidence="8">
    <location>
        <begin position="28"/>
        <end position="47"/>
    </location>
</feature>
<comment type="caution">
    <text evidence="9">The sequence shown here is derived from an EMBL/GenBank/DDBJ whole genome shotgun (WGS) entry which is preliminary data.</text>
</comment>
<keyword evidence="3" id="KW-1003">Cell membrane</keyword>
<dbReference type="Pfam" id="PF02447">
    <property type="entry name" value="GntP_permease"/>
    <property type="match status" value="1"/>
</dbReference>
<dbReference type="STRING" id="706434.HMPREF9429_01101"/>
<keyword evidence="5 8" id="KW-1133">Transmembrane helix</keyword>
<feature type="transmembrane region" description="Helical" evidence="8">
    <location>
        <begin position="6"/>
        <end position="21"/>
    </location>
</feature>
<evidence type="ECO:0000256" key="2">
    <source>
        <dbReference type="ARBA" id="ARBA00022448"/>
    </source>
</evidence>
<keyword evidence="2" id="KW-0813">Transport</keyword>
<dbReference type="Proteomes" id="UP000003195">
    <property type="component" value="Unassembled WGS sequence"/>
</dbReference>
<reference evidence="9 10" key="1">
    <citation type="submission" date="2010-08" db="EMBL/GenBank/DDBJ databases">
        <authorList>
            <person name="Weinstock G."/>
            <person name="Sodergren E."/>
            <person name="Clifton S."/>
            <person name="Fulton L."/>
            <person name="Fulton B."/>
            <person name="Courtney L."/>
            <person name="Fronick C."/>
            <person name="Harrison M."/>
            <person name="Strong C."/>
            <person name="Farmer C."/>
            <person name="Delahaunty K."/>
            <person name="Markovic C."/>
            <person name="Hall O."/>
            <person name="Minx P."/>
            <person name="Tomlinson C."/>
            <person name="Mitreva M."/>
            <person name="Hou S."/>
            <person name="Chen J."/>
            <person name="Wollam A."/>
            <person name="Pepin K.H."/>
            <person name="Johnson M."/>
            <person name="Bhonagiri V."/>
            <person name="Zhang X."/>
            <person name="Suruliraj S."/>
            <person name="Warren W."/>
            <person name="Chinwalla A."/>
            <person name="Mardis E.R."/>
            <person name="Wilson R.K."/>
        </authorList>
    </citation>
    <scope>NUCLEOTIDE SEQUENCE [LARGE SCALE GENOMIC DNA]</scope>
    <source>
        <strain evidence="9 10">F0359</strain>
    </source>
</reference>
<keyword evidence="10" id="KW-1185">Reference proteome</keyword>
<evidence type="ECO:0000256" key="6">
    <source>
        <dbReference type="ARBA" id="ARBA00023136"/>
    </source>
</evidence>
<dbReference type="GO" id="GO:0005886">
    <property type="term" value="C:plasma membrane"/>
    <property type="evidence" value="ECO:0007669"/>
    <property type="project" value="UniProtKB-SubCell"/>
</dbReference>
<dbReference type="PANTHER" id="PTHR30354">
    <property type="entry name" value="GNT FAMILY GLUCONATE TRANSPORTER"/>
    <property type="match status" value="1"/>
</dbReference>
<evidence type="ECO:0000256" key="8">
    <source>
        <dbReference type="SAM" id="Phobius"/>
    </source>
</evidence>
<dbReference type="GO" id="GO:0015128">
    <property type="term" value="F:gluconate transmembrane transporter activity"/>
    <property type="evidence" value="ECO:0007669"/>
    <property type="project" value="InterPro"/>
</dbReference>
<protein>
    <submittedName>
        <fullName evidence="9">High-affinity gluconate transporter</fullName>
    </submittedName>
</protein>
<accession>E2ZCZ7</accession>
<evidence type="ECO:0000256" key="7">
    <source>
        <dbReference type="ARBA" id="ARBA00049663"/>
    </source>
</evidence>
<evidence type="ECO:0000313" key="10">
    <source>
        <dbReference type="Proteomes" id="UP000003195"/>
    </source>
</evidence>
<feature type="transmembrane region" description="Helical" evidence="8">
    <location>
        <begin position="357"/>
        <end position="377"/>
    </location>
</feature>
<dbReference type="eggNOG" id="COG2610">
    <property type="taxonomic scope" value="Bacteria"/>
</dbReference>
<dbReference type="PANTHER" id="PTHR30354:SF22">
    <property type="entry name" value="HIGH-AFFINITY GLUCONATE TRANSPORTER"/>
    <property type="match status" value="1"/>
</dbReference>
<comment type="subcellular location">
    <subcellularLocation>
        <location evidence="1">Cell membrane</location>
        <topology evidence="1">Multi-pass membrane protein</topology>
    </subcellularLocation>
</comment>
<sequence length="442" mass="45658">MYKVPLVILAIGILVLFFLIVRVKLNSFLALLLVAGFVGIAEGLPVAKLIPTIEKGLGGTLGGLAIVVCFGAILGKLMAESGGAQRIATTLINVFGRKNVKWAVCLTGFIVGIALFYEIGFVLLIPLVFTIAAEAKIPLLEVGIPMAAALSVTHGFLPPHPGPTAIAIIYNADIGVTLVYGAIIAIPTAIVAGPVFYNFTKGINPEIPKGLYNPKIFEDHEMPGFGVSVFTALVPVVLMAASAIAKLALDQSSPVAVALEFLGQPDMALTISVAIAVYTFGLARGKKMDEIMNTVKDAILAIAMILLIVGAGGALKQILIDSGVGTYIGTLVADASLSPLVLAWLVAAVIRTACGSATVAALTAGGIAAPICAATGANPELMVLATGAGSLIFSPPNDPGFWLFKEFFGLTVKETVRTWCALETIIAIMGLIGVLVLNTVVA</sequence>
<evidence type="ECO:0000256" key="5">
    <source>
        <dbReference type="ARBA" id="ARBA00022989"/>
    </source>
</evidence>
<feature type="transmembrane region" description="Helical" evidence="8">
    <location>
        <begin position="59"/>
        <end position="79"/>
    </location>
</feature>
<dbReference type="AlphaFoldDB" id="E2ZCZ7"/>
<name>E2ZCZ7_9FIRM</name>
<dbReference type="HOGENOM" id="CLU_027949_0_0_9"/>
<comment type="similarity">
    <text evidence="7">Belongs to the GntP permease family.</text>
</comment>
<feature type="transmembrane region" description="Helical" evidence="8">
    <location>
        <begin position="416"/>
        <end position="441"/>
    </location>
</feature>
<proteinExistence type="inferred from homology"/>
<feature type="transmembrane region" description="Helical" evidence="8">
    <location>
        <begin position="327"/>
        <end position="350"/>
    </location>
</feature>
<feature type="transmembrane region" description="Helical" evidence="8">
    <location>
        <begin position="267"/>
        <end position="285"/>
    </location>
</feature>
<dbReference type="NCBIfam" id="TIGR00791">
    <property type="entry name" value="gntP"/>
    <property type="match status" value="1"/>
</dbReference>
<organism evidence="9 10">
    <name type="scientific">Megasphaera micronuciformis F0359</name>
    <dbReference type="NCBI Taxonomy" id="706434"/>
    <lineage>
        <taxon>Bacteria</taxon>
        <taxon>Bacillati</taxon>
        <taxon>Bacillota</taxon>
        <taxon>Negativicutes</taxon>
        <taxon>Veillonellales</taxon>
        <taxon>Veillonellaceae</taxon>
        <taxon>Megasphaera</taxon>
    </lineage>
</organism>
<dbReference type="InterPro" id="IPR003474">
    <property type="entry name" value="Glcn_transporter"/>
</dbReference>
<evidence type="ECO:0000256" key="4">
    <source>
        <dbReference type="ARBA" id="ARBA00022692"/>
    </source>
</evidence>
<feature type="transmembrane region" description="Helical" evidence="8">
    <location>
        <begin position="297"/>
        <end position="315"/>
    </location>
</feature>
<feature type="transmembrane region" description="Helical" evidence="8">
    <location>
        <begin position="100"/>
        <end position="133"/>
    </location>
</feature>